<evidence type="ECO:0000256" key="2">
    <source>
        <dbReference type="ARBA" id="ARBA00022692"/>
    </source>
</evidence>
<keyword evidence="7" id="KW-1185">Reference proteome</keyword>
<evidence type="ECO:0000256" key="3">
    <source>
        <dbReference type="ARBA" id="ARBA00022989"/>
    </source>
</evidence>
<keyword evidence="5" id="KW-0256">Endoplasmic reticulum</keyword>
<name>A0A4Z2D080_SCHJA</name>
<feature type="transmembrane region" description="Helical" evidence="5">
    <location>
        <begin position="78"/>
        <end position="96"/>
    </location>
</feature>
<keyword evidence="2 5" id="KW-0812">Transmembrane</keyword>
<dbReference type="OrthoDB" id="15270at2759"/>
<dbReference type="GO" id="GO:0006506">
    <property type="term" value="P:GPI anchor biosynthetic process"/>
    <property type="evidence" value="ECO:0007669"/>
    <property type="project" value="UniProtKB-UniPathway"/>
</dbReference>
<evidence type="ECO:0000256" key="4">
    <source>
        <dbReference type="ARBA" id="ARBA00023136"/>
    </source>
</evidence>
<dbReference type="STRING" id="6182.A0A4Z2D080"/>
<comment type="similarity">
    <text evidence="5">Belongs to the PIGW family.</text>
</comment>
<comment type="function">
    <text evidence="5">A acetyltransferase, which acetylates the inositol ring of phosphatidylinositol during biosynthesis of GPI-anchor.</text>
</comment>
<dbReference type="AlphaFoldDB" id="A0A4Z2D080"/>
<dbReference type="PANTHER" id="PTHR20661">
    <property type="entry name" value="PHOSPHATIDYLINOSITOL-GLYCAN BIOSYNTHESIS CLASS W PROTEIN"/>
    <property type="match status" value="1"/>
</dbReference>
<feature type="transmembrane region" description="Helical" evidence="5">
    <location>
        <begin position="116"/>
        <end position="135"/>
    </location>
</feature>
<reference evidence="6 7" key="1">
    <citation type="submission" date="2019-03" db="EMBL/GenBank/DDBJ databases">
        <title>An improved genome assembly of the fluke Schistosoma japonicum.</title>
        <authorList>
            <person name="Hu W."/>
            <person name="Luo F."/>
            <person name="Yin M."/>
            <person name="Mo X."/>
            <person name="Sun C."/>
            <person name="Wu Q."/>
            <person name="Zhu B."/>
            <person name="Xiang M."/>
            <person name="Wang J."/>
            <person name="Wang Y."/>
            <person name="Zhang T."/>
            <person name="Xu B."/>
            <person name="Zheng H."/>
            <person name="Feng Z."/>
        </authorList>
    </citation>
    <scope>NUCLEOTIDE SEQUENCE [LARGE SCALE GENOMIC DNA]</scope>
    <source>
        <strain evidence="6">HuSjv2</strain>
        <tissue evidence="6">Worms</tissue>
    </source>
</reference>
<evidence type="ECO:0000256" key="1">
    <source>
        <dbReference type="ARBA" id="ARBA00004141"/>
    </source>
</evidence>
<comment type="caution">
    <text evidence="6">The sequence shown here is derived from an EMBL/GenBank/DDBJ whole genome shotgun (WGS) entry which is preliminary data.</text>
</comment>
<evidence type="ECO:0000313" key="7">
    <source>
        <dbReference type="Proteomes" id="UP000311919"/>
    </source>
</evidence>
<accession>A0A4Z2D080</accession>
<feature type="transmembrane region" description="Helical" evidence="5">
    <location>
        <begin position="53"/>
        <end position="72"/>
    </location>
</feature>
<feature type="transmembrane region" description="Helical" evidence="5">
    <location>
        <begin position="360"/>
        <end position="384"/>
    </location>
</feature>
<feature type="transmembrane region" description="Helical" evidence="5">
    <location>
        <begin position="20"/>
        <end position="41"/>
    </location>
</feature>
<dbReference type="GO" id="GO:0072659">
    <property type="term" value="P:protein localization to plasma membrane"/>
    <property type="evidence" value="ECO:0007669"/>
    <property type="project" value="TreeGrafter"/>
</dbReference>
<evidence type="ECO:0000256" key="5">
    <source>
        <dbReference type="RuleBase" id="RU280819"/>
    </source>
</evidence>
<dbReference type="EMBL" id="SKCS01000391">
    <property type="protein sequence ID" value="TNN09778.1"/>
    <property type="molecule type" value="Genomic_DNA"/>
</dbReference>
<comment type="pathway">
    <text evidence="5">Glycolipid biosynthesis; glycosylphosphatidylinositol-anchor biosynthesis.</text>
</comment>
<dbReference type="Pfam" id="PF06423">
    <property type="entry name" value="GWT1"/>
    <property type="match status" value="1"/>
</dbReference>
<protein>
    <recommendedName>
        <fullName evidence="5">Phosphatidylinositol-glycan biosynthesis class W protein</fullName>
        <ecNumber evidence="5">2.3.-.-</ecNumber>
    </recommendedName>
</protein>
<feature type="transmembrane region" description="Helical" evidence="5">
    <location>
        <begin position="261"/>
        <end position="285"/>
    </location>
</feature>
<keyword evidence="3 5" id="KW-1133">Transmembrane helix</keyword>
<organism evidence="6 7">
    <name type="scientific">Schistosoma japonicum</name>
    <name type="common">Blood fluke</name>
    <dbReference type="NCBI Taxonomy" id="6182"/>
    <lineage>
        <taxon>Eukaryota</taxon>
        <taxon>Metazoa</taxon>
        <taxon>Spiralia</taxon>
        <taxon>Lophotrochozoa</taxon>
        <taxon>Platyhelminthes</taxon>
        <taxon>Trematoda</taxon>
        <taxon>Digenea</taxon>
        <taxon>Strigeidida</taxon>
        <taxon>Schistosomatoidea</taxon>
        <taxon>Schistosomatidae</taxon>
        <taxon>Schistosoma</taxon>
    </lineage>
</organism>
<gene>
    <name evidence="6" type="ORF">EWB00_006099</name>
</gene>
<evidence type="ECO:0000313" key="6">
    <source>
        <dbReference type="EMBL" id="TNN09778.1"/>
    </source>
</evidence>
<feature type="transmembrane region" description="Helical" evidence="5">
    <location>
        <begin position="189"/>
        <end position="210"/>
    </location>
</feature>
<feature type="transmembrane region" description="Helical" evidence="5">
    <location>
        <begin position="444"/>
        <end position="463"/>
    </location>
</feature>
<sequence length="530" mass="60721">MHESDRTKHEDFTKRVGYSSITEIVCICLFPLILQCLRSLICIHFNISSKSRIYLALVIDYFVILLPTIVLLTFLSSYIITIIVGCFVVCFLWTVLPNYHRCRSFGNFHFLPTDILVAYLRSTIYMITCIMIYAIDLPVCPRRLAKSELNGLGLMDIGTGLFIVASSISGSKVIWFMNIYGKSKRFFNCALNSVVPCLVLGILRTLFIRASNYHQSITEYGVHWNFFYTIAIIRAISLIATTQNPISSYLLRFSIKRQTQLWYVVCSICLLLTEFSPILICPKYFQPKWQFNSTTLSYINKNRSTSLWLANFEGIISIFGYASIYFWGLGSSLLVRSYLSTEVNNNVNEKSSIKKSLPNISLFNILIIGGIMIICSFSCLYALGGSEMISRRFANSNYVLCIIFLKTTCFLFITSMIALLIHFTPFTSLNEYFSPLYLILNDKGLLYFIISNLLTGFLNVFYINTLQFLPEITNFNVTLGIYNNLSWSSSLLQFSILLIYSTLSIIIVLIGYYYDWVKFSTISVFKTHLK</sequence>
<feature type="transmembrane region" description="Helical" evidence="5">
    <location>
        <begin position="491"/>
        <end position="514"/>
    </location>
</feature>
<keyword evidence="5" id="KW-0337">GPI-anchor biosynthesis</keyword>
<dbReference type="PANTHER" id="PTHR20661:SF0">
    <property type="entry name" value="PHOSPHATIDYLINOSITOL-GLYCAN BIOSYNTHESIS CLASS W PROTEIN"/>
    <property type="match status" value="1"/>
</dbReference>
<feature type="transmembrane region" description="Helical" evidence="5">
    <location>
        <begin position="396"/>
        <end position="423"/>
    </location>
</feature>
<keyword evidence="5" id="KW-0808">Transferase</keyword>
<keyword evidence="4 5" id="KW-0472">Membrane</keyword>
<feature type="transmembrane region" description="Helical" evidence="5">
    <location>
        <begin position="155"/>
        <end position="177"/>
    </location>
</feature>
<proteinExistence type="inferred from homology"/>
<dbReference type="UniPathway" id="UPA00196"/>
<comment type="subcellular location">
    <subcellularLocation>
        <location evidence="5">Endoplasmic reticulum membrane</location>
        <topology evidence="5">Multi-pass membrane protein</topology>
    </subcellularLocation>
    <subcellularLocation>
        <location evidence="1">Membrane</location>
        <topology evidence="1">Multi-pass membrane protein</topology>
    </subcellularLocation>
</comment>
<dbReference type="GO" id="GO:0032216">
    <property type="term" value="F:glucosaminyl-phosphatidylinositol O-acyltransferase activity"/>
    <property type="evidence" value="ECO:0007669"/>
    <property type="project" value="TreeGrafter"/>
</dbReference>
<keyword evidence="5" id="KW-0012">Acyltransferase</keyword>
<dbReference type="GO" id="GO:0005789">
    <property type="term" value="C:endoplasmic reticulum membrane"/>
    <property type="evidence" value="ECO:0007669"/>
    <property type="project" value="UniProtKB-SubCell"/>
</dbReference>
<dbReference type="InterPro" id="IPR009447">
    <property type="entry name" value="PIGW/GWT1"/>
</dbReference>
<dbReference type="Proteomes" id="UP000311919">
    <property type="component" value="Unassembled WGS sequence"/>
</dbReference>
<feature type="transmembrane region" description="Helical" evidence="5">
    <location>
        <begin position="305"/>
        <end position="327"/>
    </location>
</feature>
<dbReference type="EC" id="2.3.-.-" evidence="5"/>